<evidence type="ECO:0000256" key="5">
    <source>
        <dbReference type="ARBA" id="ARBA00022898"/>
    </source>
</evidence>
<dbReference type="PRINTS" id="PR00753">
    <property type="entry name" value="ACCSYNTHASE"/>
</dbReference>
<dbReference type="AlphaFoldDB" id="A0A075WSR6"/>
<evidence type="ECO:0000313" key="9">
    <source>
        <dbReference type="Proteomes" id="UP000028481"/>
    </source>
</evidence>
<dbReference type="PANTHER" id="PTHR46383:SF1">
    <property type="entry name" value="ASPARTATE AMINOTRANSFERASE"/>
    <property type="match status" value="1"/>
</dbReference>
<dbReference type="EMBL" id="CP008796">
    <property type="protein sequence ID" value="AIH04050.1"/>
    <property type="molecule type" value="Genomic_DNA"/>
</dbReference>
<dbReference type="CDD" id="cd00609">
    <property type="entry name" value="AAT_like"/>
    <property type="match status" value="1"/>
</dbReference>
<dbReference type="PANTHER" id="PTHR46383">
    <property type="entry name" value="ASPARTATE AMINOTRANSFERASE"/>
    <property type="match status" value="1"/>
</dbReference>
<keyword evidence="9" id="KW-1185">Reference proteome</keyword>
<dbReference type="KEGG" id="tcm:HL41_04290"/>
<proteinExistence type="inferred from homology"/>
<dbReference type="HOGENOM" id="CLU_017584_4_3_0"/>
<name>A0A075WSR6_9BACT</name>
<comment type="cofactor">
    <cofactor evidence="1 6">
        <name>pyridoxal 5'-phosphate</name>
        <dbReference type="ChEBI" id="CHEBI:597326"/>
    </cofactor>
</comment>
<dbReference type="EC" id="2.6.1.-" evidence="6"/>
<reference evidence="8 9" key="1">
    <citation type="journal article" date="2015" name="Genome Announc.">
        <title>Genome Sequence of a Sulfate-Reducing Thermophilic Bacterium, Thermodesulfobacterium commune DSM 2178T (Phylum Thermodesulfobacteria).</title>
        <authorList>
            <person name="Bhatnagar S."/>
            <person name="Badger J.H."/>
            <person name="Madupu R."/>
            <person name="Khouri H.M."/>
            <person name="O'Connor E.M."/>
            <person name="Robb F.T."/>
            <person name="Ward N.L."/>
            <person name="Eisen J.A."/>
        </authorList>
    </citation>
    <scope>NUCLEOTIDE SEQUENCE [LARGE SCALE GENOMIC DNA]</scope>
    <source>
        <strain evidence="8 9">DSM 2178</strain>
    </source>
</reference>
<dbReference type="PROSITE" id="PS00105">
    <property type="entry name" value="AA_TRANSFER_CLASS_1"/>
    <property type="match status" value="1"/>
</dbReference>
<dbReference type="STRING" id="289377.HL41_04290"/>
<evidence type="ECO:0000256" key="3">
    <source>
        <dbReference type="ARBA" id="ARBA00022576"/>
    </source>
</evidence>
<protein>
    <recommendedName>
        <fullName evidence="6">Aminotransferase</fullName>
        <ecNumber evidence="6">2.6.1.-</ecNumber>
    </recommendedName>
</protein>
<evidence type="ECO:0000313" key="8">
    <source>
        <dbReference type="EMBL" id="AIH04050.1"/>
    </source>
</evidence>
<accession>A0A075WSR6</accession>
<dbReference type="InterPro" id="IPR015421">
    <property type="entry name" value="PyrdxlP-dep_Trfase_major"/>
</dbReference>
<dbReference type="InterPro" id="IPR050596">
    <property type="entry name" value="AspAT/PAT-like"/>
</dbReference>
<dbReference type="GO" id="GO:0030170">
    <property type="term" value="F:pyridoxal phosphate binding"/>
    <property type="evidence" value="ECO:0007669"/>
    <property type="project" value="InterPro"/>
</dbReference>
<evidence type="ECO:0000256" key="2">
    <source>
        <dbReference type="ARBA" id="ARBA00007441"/>
    </source>
</evidence>
<evidence type="ECO:0000256" key="1">
    <source>
        <dbReference type="ARBA" id="ARBA00001933"/>
    </source>
</evidence>
<dbReference type="Gene3D" id="3.90.1150.10">
    <property type="entry name" value="Aspartate Aminotransferase, domain 1"/>
    <property type="match status" value="1"/>
</dbReference>
<keyword evidence="3 6" id="KW-0032">Aminotransferase</keyword>
<dbReference type="Gene3D" id="3.40.640.10">
    <property type="entry name" value="Type I PLP-dependent aspartate aminotransferase-like (Major domain)"/>
    <property type="match status" value="1"/>
</dbReference>
<evidence type="ECO:0000256" key="4">
    <source>
        <dbReference type="ARBA" id="ARBA00022679"/>
    </source>
</evidence>
<evidence type="ECO:0000259" key="7">
    <source>
        <dbReference type="Pfam" id="PF00155"/>
    </source>
</evidence>
<keyword evidence="5" id="KW-0663">Pyridoxal phosphate</keyword>
<dbReference type="Pfam" id="PF00155">
    <property type="entry name" value="Aminotran_1_2"/>
    <property type="match status" value="1"/>
</dbReference>
<dbReference type="GO" id="GO:0008483">
    <property type="term" value="F:transaminase activity"/>
    <property type="evidence" value="ECO:0007669"/>
    <property type="project" value="UniProtKB-KW"/>
</dbReference>
<comment type="similarity">
    <text evidence="2 6">Belongs to the class-I pyridoxal-phosphate-dependent aminotransferase family.</text>
</comment>
<organism evidence="8 9">
    <name type="scientific">Thermodesulfobacterium commune DSM 2178</name>
    <dbReference type="NCBI Taxonomy" id="289377"/>
    <lineage>
        <taxon>Bacteria</taxon>
        <taxon>Pseudomonadati</taxon>
        <taxon>Thermodesulfobacteriota</taxon>
        <taxon>Thermodesulfobacteria</taxon>
        <taxon>Thermodesulfobacteriales</taxon>
        <taxon>Thermodesulfobacteriaceae</taxon>
        <taxon>Thermodesulfobacterium</taxon>
    </lineage>
</organism>
<evidence type="ECO:0000256" key="6">
    <source>
        <dbReference type="RuleBase" id="RU000481"/>
    </source>
</evidence>
<dbReference type="SUPFAM" id="SSF53383">
    <property type="entry name" value="PLP-dependent transferases"/>
    <property type="match status" value="1"/>
</dbReference>
<dbReference type="InterPro" id="IPR015424">
    <property type="entry name" value="PyrdxlP-dep_Trfase"/>
</dbReference>
<sequence>MFKLSERAKNLKPSATLAVDAKAKALKSQGIDVINLSAGEPDFDTPSYIKESCKKALDEGLTKYIPTPGLLSLRKAICERIKADYGFEYTPEEVLVTTGAKQAIFNLLLALVDKGDEVLILSPYWVSYPAMVELAGGTPKFIPSDMANNFEPSISDIEAAINSNTVGIILNSPSNPTGCIYSDRFLKDLAELLRGKDIWVLSDDIYDKLRFDFAPPKNILSVAPDFKERVFIVNGVSKTYAMTGWRIGWLVGPKEIIKICANIQGQSTSHATSFAQKACETALTSSQEEVEKMCRVFAKRAKILSEELKKIPGIKFIEPKGAFYLFADVSAYYGKKTKEGKEIVSSLDLAEYLLDEARVAVVPGIAFGDDRFIRLSFANSEEKLIEACHRIKQALSLLV</sequence>
<dbReference type="PaxDb" id="289377-HL41_04290"/>
<gene>
    <name evidence="8" type="ORF">HL41_04290</name>
</gene>
<dbReference type="RefSeq" id="WP_038060982.1">
    <property type="nucleotide sequence ID" value="NZ_CP008796.1"/>
</dbReference>
<dbReference type="InterPro" id="IPR004839">
    <property type="entry name" value="Aminotransferase_I/II_large"/>
</dbReference>
<keyword evidence="4 6" id="KW-0808">Transferase</keyword>
<dbReference type="GO" id="GO:0006520">
    <property type="term" value="P:amino acid metabolic process"/>
    <property type="evidence" value="ECO:0007669"/>
    <property type="project" value="InterPro"/>
</dbReference>
<feature type="domain" description="Aminotransferase class I/classII large" evidence="7">
    <location>
        <begin position="32"/>
        <end position="391"/>
    </location>
</feature>
<dbReference type="FunFam" id="3.40.640.10:FF:000033">
    <property type="entry name" value="Aspartate aminotransferase"/>
    <property type="match status" value="1"/>
</dbReference>
<dbReference type="InterPro" id="IPR015422">
    <property type="entry name" value="PyrdxlP-dep_Trfase_small"/>
</dbReference>
<dbReference type="eggNOG" id="COG0436">
    <property type="taxonomic scope" value="Bacteria"/>
</dbReference>
<dbReference type="OrthoDB" id="9802328at2"/>
<dbReference type="Proteomes" id="UP000028481">
    <property type="component" value="Chromosome"/>
</dbReference>
<dbReference type="InterPro" id="IPR004838">
    <property type="entry name" value="NHTrfase_class1_PyrdxlP-BS"/>
</dbReference>